<proteinExistence type="predicted"/>
<evidence type="ECO:0000313" key="3">
    <source>
        <dbReference type="Proteomes" id="UP001626550"/>
    </source>
</evidence>
<gene>
    <name evidence="2" type="ORF">Ciccas_008047</name>
</gene>
<dbReference type="Proteomes" id="UP001626550">
    <property type="component" value="Unassembled WGS sequence"/>
</dbReference>
<sequence length="79" mass="8988">MSDYLRDGVVEVDGLPRHISAVRVVPDETNVENPNKADTCRMSSEMSSRPQRARKKPRYLFDYVKDDPNFGSKGNVVFV</sequence>
<accession>A0ABD2Q176</accession>
<name>A0ABD2Q176_9PLAT</name>
<comment type="caution">
    <text evidence="2">The sequence shown here is derived from an EMBL/GenBank/DDBJ whole genome shotgun (WGS) entry which is preliminary data.</text>
</comment>
<reference evidence="2 3" key="1">
    <citation type="submission" date="2024-11" db="EMBL/GenBank/DDBJ databases">
        <title>Adaptive evolution of stress response genes in parasites aligns with host niche diversity.</title>
        <authorList>
            <person name="Hahn C."/>
            <person name="Resl P."/>
        </authorList>
    </citation>
    <scope>NUCLEOTIDE SEQUENCE [LARGE SCALE GENOMIC DNA]</scope>
    <source>
        <strain evidence="2">EGGRZ-B1_66</strain>
        <tissue evidence="2">Body</tissue>
    </source>
</reference>
<organism evidence="2 3">
    <name type="scientific">Cichlidogyrus casuarinus</name>
    <dbReference type="NCBI Taxonomy" id="1844966"/>
    <lineage>
        <taxon>Eukaryota</taxon>
        <taxon>Metazoa</taxon>
        <taxon>Spiralia</taxon>
        <taxon>Lophotrochozoa</taxon>
        <taxon>Platyhelminthes</taxon>
        <taxon>Monogenea</taxon>
        <taxon>Monopisthocotylea</taxon>
        <taxon>Dactylogyridea</taxon>
        <taxon>Ancyrocephalidae</taxon>
        <taxon>Cichlidogyrus</taxon>
    </lineage>
</organism>
<dbReference type="EMBL" id="JBJKFK010001336">
    <property type="protein sequence ID" value="KAL3313354.1"/>
    <property type="molecule type" value="Genomic_DNA"/>
</dbReference>
<feature type="compositionally biased region" description="Polar residues" evidence="1">
    <location>
        <begin position="41"/>
        <end position="50"/>
    </location>
</feature>
<dbReference type="AlphaFoldDB" id="A0ABD2Q176"/>
<evidence type="ECO:0000256" key="1">
    <source>
        <dbReference type="SAM" id="MobiDB-lite"/>
    </source>
</evidence>
<feature type="region of interest" description="Disordered" evidence="1">
    <location>
        <begin position="30"/>
        <end position="54"/>
    </location>
</feature>
<evidence type="ECO:0000313" key="2">
    <source>
        <dbReference type="EMBL" id="KAL3313354.1"/>
    </source>
</evidence>
<keyword evidence="3" id="KW-1185">Reference proteome</keyword>
<protein>
    <submittedName>
        <fullName evidence="2">Uncharacterized protein</fullName>
    </submittedName>
</protein>